<gene>
    <name evidence="2" type="ORF">CELE_F56C9.6</name>
    <name evidence="2 4" type="ORF">F56C9.6</name>
</gene>
<dbReference type="RefSeq" id="NP_001122703.1">
    <property type="nucleotide sequence ID" value="NM_001129231.2"/>
</dbReference>
<dbReference type="AlphaFoldDB" id="H2KY89"/>
<dbReference type="Bgee" id="WBGene00018950">
    <property type="expression patterns" value="Expressed in germ line (C elegans) and 3 other cell types or tissues"/>
</dbReference>
<evidence type="ECO:0000313" key="2">
    <source>
        <dbReference type="EMBL" id="CCD61836.1"/>
    </source>
</evidence>
<keyword evidence="3" id="KW-1185">Reference proteome</keyword>
<evidence type="ECO:0000313" key="4">
    <source>
        <dbReference type="WormBase" id="F56C9.6b"/>
    </source>
</evidence>
<dbReference type="WormBase" id="F56C9.6b">
    <property type="protein sequence ID" value="CE41663"/>
    <property type="gene ID" value="WBGene00018950"/>
</dbReference>
<dbReference type="KEGG" id="cel:CELE_F56C9.6"/>
<evidence type="ECO:0007829" key="5">
    <source>
        <dbReference type="PeptideAtlas" id="H2KY89"/>
    </source>
</evidence>
<dbReference type="OMA" id="NYYQIEL"/>
<dbReference type="InParanoid" id="H2KY89"/>
<dbReference type="PaxDb" id="6239-F56C9.6b"/>
<feature type="compositionally biased region" description="Basic and acidic residues" evidence="1">
    <location>
        <begin position="135"/>
        <end position="145"/>
    </location>
</feature>
<dbReference type="HOGENOM" id="CLU_060809_0_0_1"/>
<reference evidence="2 3" key="1">
    <citation type="journal article" date="1998" name="Science">
        <title>Genome sequence of the nematode C. elegans: a platform for investigating biology.</title>
        <authorList>
            <consortium name="The C. elegans sequencing consortium"/>
            <person name="Sulson J.E."/>
            <person name="Waterston R."/>
        </authorList>
    </citation>
    <scope>NUCLEOTIDE SEQUENCE [LARGE SCALE GENOMIC DNA]</scope>
    <source>
        <strain evidence="2 3">Bristol N2</strain>
    </source>
</reference>
<dbReference type="AGR" id="WB:WBGene00018950"/>
<dbReference type="GeneID" id="176035"/>
<name>H2KY89_CAEEL</name>
<protein>
    <submittedName>
        <fullName evidence="2">ZM domain-containing protein</fullName>
    </submittedName>
</protein>
<dbReference type="OrthoDB" id="5796118at2759"/>
<feature type="compositionally biased region" description="Polar residues" evidence="1">
    <location>
        <begin position="160"/>
        <end position="196"/>
    </location>
</feature>
<accession>H2KY89</accession>
<feature type="compositionally biased region" description="Polar residues" evidence="1">
    <location>
        <begin position="205"/>
        <end position="219"/>
    </location>
</feature>
<dbReference type="CTD" id="176035"/>
<dbReference type="Proteomes" id="UP000001940">
    <property type="component" value="Chromosome III"/>
</dbReference>
<dbReference type="EMBL" id="BX284603">
    <property type="protein sequence ID" value="CCD61836.1"/>
    <property type="molecule type" value="Genomic_DNA"/>
</dbReference>
<organism evidence="2 3">
    <name type="scientific">Caenorhabditis elegans</name>
    <dbReference type="NCBI Taxonomy" id="6239"/>
    <lineage>
        <taxon>Eukaryota</taxon>
        <taxon>Metazoa</taxon>
        <taxon>Ecdysozoa</taxon>
        <taxon>Nematoda</taxon>
        <taxon>Chromadorea</taxon>
        <taxon>Rhabditida</taxon>
        <taxon>Rhabditina</taxon>
        <taxon>Rhabditomorpha</taxon>
        <taxon>Rhabditoidea</taxon>
        <taxon>Rhabditidae</taxon>
        <taxon>Peloderinae</taxon>
        <taxon>Caenorhabditis</taxon>
    </lineage>
</organism>
<dbReference type="FunCoup" id="H2KY89">
    <property type="interactions" value="361"/>
</dbReference>
<dbReference type="ExpressionAtlas" id="H2KY89">
    <property type="expression patterns" value="baseline and differential"/>
</dbReference>
<dbReference type="eggNOG" id="ENOG502THM5">
    <property type="taxonomic scope" value="Eukaryota"/>
</dbReference>
<evidence type="ECO:0000256" key="1">
    <source>
        <dbReference type="SAM" id="MobiDB-lite"/>
    </source>
</evidence>
<feature type="region of interest" description="Disordered" evidence="1">
    <location>
        <begin position="105"/>
        <end position="219"/>
    </location>
</feature>
<keyword evidence="5" id="KW-1267">Proteomics identification</keyword>
<evidence type="ECO:0000313" key="3">
    <source>
        <dbReference type="Proteomes" id="UP000001940"/>
    </source>
</evidence>
<feature type="compositionally biased region" description="Polar residues" evidence="1">
    <location>
        <begin position="110"/>
        <end position="121"/>
    </location>
</feature>
<proteinExistence type="evidence at protein level"/>
<sequence length="342" mass="38740">MERVNERREQNNPNGCCLRDEDFSQFNSEAFLRELAADLNEDDTNDLSSSLFATSRIPEEHIRSTCYRPRLTNKFMLKGLVERAEHYNKSVDQRTMTDARIAFEEEQLKNGKSPNAGTSGMENLADSGTHVPRRGRGDYFGKLRSFENGVSFPSRPPLTSEHSSSGDSYFNNSHKTTPNYRRFANSNDSSRDNSQMEYKAENDASHTSQSSNRFGFNSQINRTDIHPPAARHTFNPAAAYNGKITPDFRFNYIPNAAVPAPSVVPVIATHPGVAPPSIVPSPIRIGQRYPKRPDNMPKPSSEPKHLNHNYYQIELYGATQEDRIAQRIEKTVRQTEAPVRRF</sequence>
<dbReference type="STRING" id="6239.F56C9.6b.1"/>